<keyword evidence="1" id="KW-0472">Membrane</keyword>
<dbReference type="Pfam" id="PF16344">
    <property type="entry name" value="FecR_C"/>
    <property type="match status" value="1"/>
</dbReference>
<accession>A0A318U8H2</accession>
<keyword evidence="5" id="KW-1185">Reference proteome</keyword>
<evidence type="ECO:0000259" key="3">
    <source>
        <dbReference type="Pfam" id="PF16344"/>
    </source>
</evidence>
<protein>
    <submittedName>
        <fullName evidence="4">FecR family protein</fullName>
    </submittedName>
</protein>
<dbReference type="RefSeq" id="WP_110834444.1">
    <property type="nucleotide sequence ID" value="NZ_QKLU01000010.1"/>
</dbReference>
<feature type="domain" description="Protein FecR C-terminal" evidence="3">
    <location>
        <begin position="304"/>
        <end position="370"/>
    </location>
</feature>
<dbReference type="PANTHER" id="PTHR30273:SF2">
    <property type="entry name" value="PROTEIN FECR"/>
    <property type="match status" value="1"/>
</dbReference>
<feature type="domain" description="FecR protein" evidence="2">
    <location>
        <begin position="174"/>
        <end position="262"/>
    </location>
</feature>
<evidence type="ECO:0000256" key="1">
    <source>
        <dbReference type="SAM" id="Phobius"/>
    </source>
</evidence>
<keyword evidence="1" id="KW-1133">Transmembrane helix</keyword>
<dbReference type="GO" id="GO:0016989">
    <property type="term" value="F:sigma factor antagonist activity"/>
    <property type="evidence" value="ECO:0007669"/>
    <property type="project" value="TreeGrafter"/>
</dbReference>
<dbReference type="OrthoDB" id="1099963at2"/>
<comment type="caution">
    <text evidence="4">The sequence shown here is derived from an EMBL/GenBank/DDBJ whole genome shotgun (WGS) entry which is preliminary data.</text>
</comment>
<feature type="transmembrane region" description="Helical" evidence="1">
    <location>
        <begin position="87"/>
        <end position="107"/>
    </location>
</feature>
<dbReference type="AlphaFoldDB" id="A0A318U8H2"/>
<dbReference type="EMBL" id="QKLU01000010">
    <property type="protein sequence ID" value="PYF69491.1"/>
    <property type="molecule type" value="Genomic_DNA"/>
</dbReference>
<evidence type="ECO:0000313" key="5">
    <source>
        <dbReference type="Proteomes" id="UP000248198"/>
    </source>
</evidence>
<dbReference type="PIRSF" id="PIRSF018266">
    <property type="entry name" value="FecR"/>
    <property type="match status" value="1"/>
</dbReference>
<keyword evidence="1" id="KW-0812">Transmembrane</keyword>
<dbReference type="InterPro" id="IPR006860">
    <property type="entry name" value="FecR"/>
</dbReference>
<organism evidence="4 5">
    <name type="scientific">Pedobacter nutrimenti</name>
    <dbReference type="NCBI Taxonomy" id="1241337"/>
    <lineage>
        <taxon>Bacteria</taxon>
        <taxon>Pseudomonadati</taxon>
        <taxon>Bacteroidota</taxon>
        <taxon>Sphingobacteriia</taxon>
        <taxon>Sphingobacteriales</taxon>
        <taxon>Sphingobacteriaceae</taxon>
        <taxon>Pedobacter</taxon>
    </lineage>
</organism>
<gene>
    <name evidence="4" type="ORF">B0O44_110131</name>
</gene>
<dbReference type="PANTHER" id="PTHR30273">
    <property type="entry name" value="PERIPLASMIC SIGNAL SENSOR AND SIGMA FACTOR ACTIVATOR FECR-RELATED"/>
    <property type="match status" value="1"/>
</dbReference>
<sequence>MEYNQEYIQGLFFEKIAGTISEQDNLVAEQAILNDAGLRKFWEELKTKMEKPQGRAFLSGLDADRAWAVTRQNLHRAPVSFFRRNKWILSAAAVLVIALPLAWYIGFSGRHPLAGQQQAFKEVYLKTQQGKAVDLSGNQQITLGETQIQTKQQELSYTSGAAQSKEWATLFVPATKDYKIKLSDGTTVWMNAASSLRFPFQFGKETRAVYLTGEAYFEVAKNSLQAFVVHTSTADIQVHGTSFNVNAYTTAHFTTALVEGAVSVKKKAQQIRLKPGEEVLMSSTGFEVRPFDAQEVLSWRNGTYSFHNQPLSQIAEVLKRWFDVQIVWQSSGVSQQTFTGEIDKHLPLEVVISNLKLSSGMQAELKNRVLTFK</sequence>
<evidence type="ECO:0000259" key="2">
    <source>
        <dbReference type="Pfam" id="PF04773"/>
    </source>
</evidence>
<proteinExistence type="predicted"/>
<name>A0A318U8H2_9SPHI</name>
<dbReference type="InterPro" id="IPR012373">
    <property type="entry name" value="Ferrdict_sens_TM"/>
</dbReference>
<dbReference type="Proteomes" id="UP000248198">
    <property type="component" value="Unassembled WGS sequence"/>
</dbReference>
<dbReference type="Pfam" id="PF04773">
    <property type="entry name" value="FecR"/>
    <property type="match status" value="1"/>
</dbReference>
<evidence type="ECO:0000313" key="4">
    <source>
        <dbReference type="EMBL" id="PYF69491.1"/>
    </source>
</evidence>
<reference evidence="4 5" key="1">
    <citation type="submission" date="2018-06" db="EMBL/GenBank/DDBJ databases">
        <title>Genomic Encyclopedia of Archaeal and Bacterial Type Strains, Phase II (KMG-II): from individual species to whole genera.</title>
        <authorList>
            <person name="Goeker M."/>
        </authorList>
    </citation>
    <scope>NUCLEOTIDE SEQUENCE [LARGE SCALE GENOMIC DNA]</scope>
    <source>
        <strain evidence="4 5">DSM 27372</strain>
    </source>
</reference>
<dbReference type="InterPro" id="IPR032508">
    <property type="entry name" value="FecR_C"/>
</dbReference>
<dbReference type="Gene3D" id="3.55.50.30">
    <property type="match status" value="1"/>
</dbReference>
<dbReference type="Gene3D" id="2.60.120.1440">
    <property type="match status" value="1"/>
</dbReference>